<feature type="compositionally biased region" description="Basic residues" evidence="1">
    <location>
        <begin position="86"/>
        <end position="97"/>
    </location>
</feature>
<accession>A0A4D4MQX8</accession>
<evidence type="ECO:0000313" key="2">
    <source>
        <dbReference type="EMBL" id="GDY74572.1"/>
    </source>
</evidence>
<dbReference type="AlphaFoldDB" id="A0A4D4MQX8"/>
<evidence type="ECO:0000256" key="1">
    <source>
        <dbReference type="SAM" id="MobiDB-lite"/>
    </source>
</evidence>
<reference evidence="2 3" key="1">
    <citation type="submission" date="2019-04" db="EMBL/GenBank/DDBJ databases">
        <title>Draft genome sequences of Streptomyces avermitilis ATCC 31267.</title>
        <authorList>
            <person name="Komaki H."/>
            <person name="Tamura T."/>
            <person name="Hosoyama A."/>
        </authorList>
    </citation>
    <scope>NUCLEOTIDE SEQUENCE [LARGE SCALE GENOMIC DNA]</scope>
    <source>
        <strain evidence="2 3">ATCC 31267</strain>
    </source>
</reference>
<evidence type="ECO:0000313" key="3">
    <source>
        <dbReference type="Proteomes" id="UP000299211"/>
    </source>
</evidence>
<protein>
    <submittedName>
        <fullName evidence="2">Uncharacterized protein</fullName>
    </submittedName>
</protein>
<feature type="compositionally biased region" description="Basic residues" evidence="1">
    <location>
        <begin position="26"/>
        <end position="40"/>
    </location>
</feature>
<comment type="caution">
    <text evidence="2">The sequence shown here is derived from an EMBL/GenBank/DDBJ whole genome shotgun (WGS) entry which is preliminary data.</text>
</comment>
<gene>
    <name evidence="2" type="ORF">SAV31267_040570</name>
</gene>
<proteinExistence type="predicted"/>
<dbReference type="EMBL" id="BJHY01000001">
    <property type="protein sequence ID" value="GDY74572.1"/>
    <property type="molecule type" value="Genomic_DNA"/>
</dbReference>
<feature type="region of interest" description="Disordered" evidence="1">
    <location>
        <begin position="52"/>
        <end position="182"/>
    </location>
</feature>
<organism evidence="2 3">
    <name type="scientific">Streptomyces avermitilis</name>
    <dbReference type="NCBI Taxonomy" id="33903"/>
    <lineage>
        <taxon>Bacteria</taxon>
        <taxon>Bacillati</taxon>
        <taxon>Actinomycetota</taxon>
        <taxon>Actinomycetes</taxon>
        <taxon>Kitasatosporales</taxon>
        <taxon>Streptomycetaceae</taxon>
        <taxon>Streptomyces</taxon>
    </lineage>
</organism>
<name>A0A4D4MQX8_STRAX</name>
<feature type="region of interest" description="Disordered" evidence="1">
    <location>
        <begin position="1"/>
        <end position="40"/>
    </location>
</feature>
<dbReference type="Proteomes" id="UP000299211">
    <property type="component" value="Unassembled WGS sequence"/>
</dbReference>
<sequence>MQQMDPARVGPRHHMQLGRDSGHVGTRLHGRAQRQHRTVRQRRLAQRAALRVEPLGSRVQHHRTAPALAAPLGLGGTPVARDRRGQARRHRGQRRPGGRGDQHIAARGTRPRLRGRPQRIYDGQPDLHRRQRSLLHGRPHDGDEAAPRSPTADFPHRTRARRPVTGGILAPATDNPPPPTDK</sequence>